<organism evidence="2 3">
    <name type="scientific">Symbiodinium necroappetens</name>
    <dbReference type="NCBI Taxonomy" id="1628268"/>
    <lineage>
        <taxon>Eukaryota</taxon>
        <taxon>Sar</taxon>
        <taxon>Alveolata</taxon>
        <taxon>Dinophyceae</taxon>
        <taxon>Suessiales</taxon>
        <taxon>Symbiodiniaceae</taxon>
        <taxon>Symbiodinium</taxon>
    </lineage>
</organism>
<comment type="caution">
    <text evidence="2">The sequence shown here is derived from an EMBL/GenBank/DDBJ whole genome shotgun (WGS) entry which is preliminary data.</text>
</comment>
<reference evidence="2" key="1">
    <citation type="submission" date="2021-02" db="EMBL/GenBank/DDBJ databases">
        <authorList>
            <person name="Dougan E. K."/>
            <person name="Rhodes N."/>
            <person name="Thang M."/>
            <person name="Chan C."/>
        </authorList>
    </citation>
    <scope>NUCLEOTIDE SEQUENCE</scope>
</reference>
<dbReference type="EMBL" id="CAJNJA010026828">
    <property type="protein sequence ID" value="CAE7566298.1"/>
    <property type="molecule type" value="Genomic_DNA"/>
</dbReference>
<proteinExistence type="predicted"/>
<protein>
    <submittedName>
        <fullName evidence="2">Uncharacterized protein</fullName>
    </submittedName>
</protein>
<evidence type="ECO:0000256" key="1">
    <source>
        <dbReference type="SAM" id="MobiDB-lite"/>
    </source>
</evidence>
<gene>
    <name evidence="2" type="ORF">SNEC2469_LOCUS16473</name>
</gene>
<dbReference type="OrthoDB" id="447370at2759"/>
<dbReference type="Proteomes" id="UP000601435">
    <property type="component" value="Unassembled WGS sequence"/>
</dbReference>
<evidence type="ECO:0000313" key="2">
    <source>
        <dbReference type="EMBL" id="CAE7566298.1"/>
    </source>
</evidence>
<accession>A0A812UD84</accession>
<feature type="region of interest" description="Disordered" evidence="1">
    <location>
        <begin position="1"/>
        <end position="25"/>
    </location>
</feature>
<name>A0A812UD84_9DINO</name>
<keyword evidence="3" id="KW-1185">Reference proteome</keyword>
<feature type="non-terminal residue" evidence="2">
    <location>
        <position position="1"/>
    </location>
</feature>
<evidence type="ECO:0000313" key="3">
    <source>
        <dbReference type="Proteomes" id="UP000601435"/>
    </source>
</evidence>
<feature type="non-terminal residue" evidence="2">
    <location>
        <position position="390"/>
    </location>
</feature>
<feature type="compositionally biased region" description="Acidic residues" evidence="1">
    <location>
        <begin position="1"/>
        <end position="22"/>
    </location>
</feature>
<sequence>DQTDGDMEVDNPQPEDEEDVEEPTTRKEFQAWRSKFRNNVHVSATLYQDRRLQSRIRMLALCSKPVSQEYFNTLEKQQAAQLEWAANRSSGSWFVTVHKTLNLIHSASFLQELPVSSWNGSRSVGADEAWVQQESALLNEAWRLLVELASARTVPFHFCFTCLSVYGIDIRSSVAVDDSDHASNVYTPPAANISARLRPMLLLHRIWSQAMFSYVPPHMLASVFGKPADRNWSLDLFRNLDKGLRVAVRLVKDSPDSTVGAEVRALLKDVWWHETPLCLELIQIARDSGFTATDRELRTACFGMFGGPSNTKYTAEDVFAHLTDITSRSQKGCMRMAKPSLQQSKLQAFLGQNPASDYMEYKADRSDRSGLYFGASVPPPDKLELSSLLQ</sequence>
<dbReference type="AlphaFoldDB" id="A0A812UD84"/>